<evidence type="ECO:0000313" key="2">
    <source>
        <dbReference type="EnsemblPlants" id="PGSC0003DMT400096679"/>
    </source>
</evidence>
<dbReference type="InParanoid" id="M1DZ04"/>
<dbReference type="PaxDb" id="4113-PGSC0003DMT400096679"/>
<name>M1DZ04_SOLTU</name>
<reference evidence="3" key="1">
    <citation type="journal article" date="2011" name="Nature">
        <title>Genome sequence and analysis of the tuber crop potato.</title>
        <authorList>
            <consortium name="The Potato Genome Sequencing Consortium"/>
        </authorList>
    </citation>
    <scope>NUCLEOTIDE SEQUENCE [LARGE SCALE GENOMIC DNA]</scope>
    <source>
        <strain evidence="3">cv. DM1-3 516 R44</strain>
    </source>
</reference>
<accession>M1DZ04</accession>
<dbReference type="EnsemblPlants" id="PGSC0003DMT400096679">
    <property type="protein sequence ID" value="PGSC0003DMT400096679"/>
    <property type="gene ID" value="PGSC0003DMG400046250"/>
</dbReference>
<dbReference type="Proteomes" id="UP000011115">
    <property type="component" value="Unassembled WGS sequence"/>
</dbReference>
<dbReference type="Gramene" id="PGSC0003DMT400096679">
    <property type="protein sequence ID" value="PGSC0003DMT400096679"/>
    <property type="gene ID" value="PGSC0003DMG400046250"/>
</dbReference>
<protein>
    <submittedName>
        <fullName evidence="2">Uncharacterized protein</fullName>
    </submittedName>
</protein>
<evidence type="ECO:0000256" key="1">
    <source>
        <dbReference type="SAM" id="MobiDB-lite"/>
    </source>
</evidence>
<keyword evidence="3" id="KW-1185">Reference proteome</keyword>
<feature type="region of interest" description="Disordered" evidence="1">
    <location>
        <begin position="218"/>
        <end position="256"/>
    </location>
</feature>
<proteinExistence type="predicted"/>
<dbReference type="AlphaFoldDB" id="M1DZ04"/>
<evidence type="ECO:0000313" key="3">
    <source>
        <dbReference type="Proteomes" id="UP000011115"/>
    </source>
</evidence>
<reference evidence="2" key="2">
    <citation type="submission" date="2015-06" db="UniProtKB">
        <authorList>
            <consortium name="EnsemblPlants"/>
        </authorList>
    </citation>
    <scope>IDENTIFICATION</scope>
    <source>
        <strain evidence="2">DM1-3 516 R44</strain>
    </source>
</reference>
<dbReference type="HOGENOM" id="CLU_043094_1_1_1"/>
<sequence length="272" mass="31158">MCDEYVDKGRLLEEFPHIHAQVRALGLHYIFVDQGKCNMSLVREFYVNWNTHHVRWNQGLICNNRVQFLVEALNEFLAAPYCDHSGFQAMIDQPPYHHIRHTLCRVNSVSSLITRYLHALEIEEEFHNVFPPHAPYLVYCLVDVTRTKAHDQSQGKLLSTVDRQARDDSWMGRMFRMAKLQLRIGGRPVTEDEIETSIECYLLMDSAMYMCRMGPTFQEPLDDDDTTTDEEDGSEEDDSDDVGLGDDDMDADDGAGDAASMAVDFFMNVATC</sequence>
<organism evidence="2 3">
    <name type="scientific">Solanum tuberosum</name>
    <name type="common">Potato</name>
    <dbReference type="NCBI Taxonomy" id="4113"/>
    <lineage>
        <taxon>Eukaryota</taxon>
        <taxon>Viridiplantae</taxon>
        <taxon>Streptophyta</taxon>
        <taxon>Embryophyta</taxon>
        <taxon>Tracheophyta</taxon>
        <taxon>Spermatophyta</taxon>
        <taxon>Magnoliopsida</taxon>
        <taxon>eudicotyledons</taxon>
        <taxon>Gunneridae</taxon>
        <taxon>Pentapetalae</taxon>
        <taxon>asterids</taxon>
        <taxon>lamiids</taxon>
        <taxon>Solanales</taxon>
        <taxon>Solanaceae</taxon>
        <taxon>Solanoideae</taxon>
        <taxon>Solaneae</taxon>
        <taxon>Solanum</taxon>
    </lineage>
</organism>
<feature type="compositionally biased region" description="Acidic residues" evidence="1">
    <location>
        <begin position="220"/>
        <end position="255"/>
    </location>
</feature>